<organism evidence="2 3">
    <name type="scientific">Karstenula rhodostoma CBS 690.94</name>
    <dbReference type="NCBI Taxonomy" id="1392251"/>
    <lineage>
        <taxon>Eukaryota</taxon>
        <taxon>Fungi</taxon>
        <taxon>Dikarya</taxon>
        <taxon>Ascomycota</taxon>
        <taxon>Pezizomycotina</taxon>
        <taxon>Dothideomycetes</taxon>
        <taxon>Pleosporomycetidae</taxon>
        <taxon>Pleosporales</taxon>
        <taxon>Massarineae</taxon>
        <taxon>Didymosphaeriaceae</taxon>
        <taxon>Karstenula</taxon>
    </lineage>
</organism>
<proteinExistence type="predicted"/>
<sequence>MAITASLSKALTAFMFVLLVGSAANHVLRRVKPTGEKKDRNLLEFHKSTQHITIANITKSPLLRLPPEIRDKIFRYAVTAEDAEIYLPYDSNFDSRDNWDRYLVFEKGAAAVFLPLVCRQIYSECATMCAKKIVCYAAL</sequence>
<evidence type="ECO:0000313" key="3">
    <source>
        <dbReference type="Proteomes" id="UP000799764"/>
    </source>
</evidence>
<comment type="caution">
    <text evidence="2">The sequence shown here is derived from an EMBL/GenBank/DDBJ whole genome shotgun (WGS) entry which is preliminary data.</text>
</comment>
<dbReference type="InterPro" id="IPR038883">
    <property type="entry name" value="AN11006-like"/>
</dbReference>
<gene>
    <name evidence="2" type="ORF">P171DRAFT_487422</name>
</gene>
<dbReference type="OrthoDB" id="5413827at2759"/>
<accession>A0A9P4PE25</accession>
<reference evidence="2" key="1">
    <citation type="journal article" date="2020" name="Stud. Mycol.">
        <title>101 Dothideomycetes genomes: a test case for predicting lifestyles and emergence of pathogens.</title>
        <authorList>
            <person name="Haridas S."/>
            <person name="Albert R."/>
            <person name="Binder M."/>
            <person name="Bloem J."/>
            <person name="Labutti K."/>
            <person name="Salamov A."/>
            <person name="Andreopoulos B."/>
            <person name="Baker S."/>
            <person name="Barry K."/>
            <person name="Bills G."/>
            <person name="Bluhm B."/>
            <person name="Cannon C."/>
            <person name="Castanera R."/>
            <person name="Culley D."/>
            <person name="Daum C."/>
            <person name="Ezra D."/>
            <person name="Gonzalez J."/>
            <person name="Henrissat B."/>
            <person name="Kuo A."/>
            <person name="Liang C."/>
            <person name="Lipzen A."/>
            <person name="Lutzoni F."/>
            <person name="Magnuson J."/>
            <person name="Mondo S."/>
            <person name="Nolan M."/>
            <person name="Ohm R."/>
            <person name="Pangilinan J."/>
            <person name="Park H.-J."/>
            <person name="Ramirez L."/>
            <person name="Alfaro M."/>
            <person name="Sun H."/>
            <person name="Tritt A."/>
            <person name="Yoshinaga Y."/>
            <person name="Zwiers L.-H."/>
            <person name="Turgeon B."/>
            <person name="Goodwin S."/>
            <person name="Spatafora J."/>
            <person name="Crous P."/>
            <person name="Grigoriev I."/>
        </authorList>
    </citation>
    <scope>NUCLEOTIDE SEQUENCE</scope>
    <source>
        <strain evidence="2">CBS 690.94</strain>
    </source>
</reference>
<protein>
    <recommendedName>
        <fullName evidence="4">F-box domain-containing protein</fullName>
    </recommendedName>
</protein>
<dbReference type="PANTHER" id="PTHR42085">
    <property type="entry name" value="F-BOX DOMAIN-CONTAINING PROTEIN"/>
    <property type="match status" value="1"/>
</dbReference>
<evidence type="ECO:0000256" key="1">
    <source>
        <dbReference type="SAM" id="SignalP"/>
    </source>
</evidence>
<name>A0A9P4PE25_9PLEO</name>
<evidence type="ECO:0008006" key="4">
    <source>
        <dbReference type="Google" id="ProtNLM"/>
    </source>
</evidence>
<feature type="chain" id="PRO_5040192672" description="F-box domain-containing protein" evidence="1">
    <location>
        <begin position="24"/>
        <end position="139"/>
    </location>
</feature>
<keyword evidence="1" id="KW-0732">Signal</keyword>
<dbReference type="Proteomes" id="UP000799764">
    <property type="component" value="Unassembled WGS sequence"/>
</dbReference>
<dbReference type="EMBL" id="MU001504">
    <property type="protein sequence ID" value="KAF2442167.1"/>
    <property type="molecule type" value="Genomic_DNA"/>
</dbReference>
<keyword evidence="3" id="KW-1185">Reference proteome</keyword>
<dbReference type="PANTHER" id="PTHR42085:SF1">
    <property type="entry name" value="F-BOX DOMAIN-CONTAINING PROTEIN"/>
    <property type="match status" value="1"/>
</dbReference>
<dbReference type="AlphaFoldDB" id="A0A9P4PE25"/>
<evidence type="ECO:0000313" key="2">
    <source>
        <dbReference type="EMBL" id="KAF2442167.1"/>
    </source>
</evidence>
<feature type="signal peptide" evidence="1">
    <location>
        <begin position="1"/>
        <end position="23"/>
    </location>
</feature>